<feature type="transmembrane region" description="Helical" evidence="1">
    <location>
        <begin position="7"/>
        <end position="27"/>
    </location>
</feature>
<sequence>MGPKEQLALWHVATASVLCLVVVAAGMLDGVTVEVGYGHYAEPPVPWLPPMLAMPCNSLVNLAYMALGWCWFPRDGAGSSRYLQAVFALMALGYGPVQWARLWTQHPQTAVLDQWVTLPIFAWAGLWCYVLAWGWRPGQAVLVVGVSLVSYSMALAHPCGFELALAVHVVAVAGAVWQAQRRLGDVDSAWTVVAGFAACLGFVVLKLADRWLAQWAPFQRFTGHFWSKVCDVLQFHCVFLFATRLGPRGCPAP</sequence>
<accession>A0A8C8RRP6</accession>
<keyword evidence="1" id="KW-0472">Membrane</keyword>
<dbReference type="Ensembl" id="ENSPCET00000010329.1">
    <property type="protein sequence ID" value="ENSPCEP00000009993.1"/>
    <property type="gene ID" value="ENSPCEG00000007949.1"/>
</dbReference>
<feature type="transmembrane region" description="Helical" evidence="1">
    <location>
        <begin position="115"/>
        <end position="135"/>
    </location>
</feature>
<evidence type="ECO:0000313" key="2">
    <source>
        <dbReference type="Ensembl" id="ENSPCEP00000009993.1"/>
    </source>
</evidence>
<keyword evidence="1" id="KW-0812">Transmembrane</keyword>
<dbReference type="InterPro" id="IPR028066">
    <property type="entry name" value="TMEM187"/>
</dbReference>
<feature type="transmembrane region" description="Helical" evidence="1">
    <location>
        <begin position="155"/>
        <end position="177"/>
    </location>
</feature>
<reference evidence="2" key="1">
    <citation type="submission" date="2025-08" db="UniProtKB">
        <authorList>
            <consortium name="Ensembl"/>
        </authorList>
    </citation>
    <scope>IDENTIFICATION</scope>
</reference>
<dbReference type="Pfam" id="PF15100">
    <property type="entry name" value="TMEM187"/>
    <property type="match status" value="1"/>
</dbReference>
<protein>
    <submittedName>
        <fullName evidence="2">Transmembrane protein 187</fullName>
    </submittedName>
</protein>
<keyword evidence="1" id="KW-1133">Transmembrane helix</keyword>
<dbReference type="PANTHER" id="PTHR15066:SF0">
    <property type="entry name" value="TRANSMEMBRANE PROTEIN 187"/>
    <property type="match status" value="1"/>
</dbReference>
<reference evidence="2" key="2">
    <citation type="submission" date="2025-09" db="UniProtKB">
        <authorList>
            <consortium name="Ensembl"/>
        </authorList>
    </citation>
    <scope>IDENTIFICATION</scope>
</reference>
<dbReference type="GO" id="GO:0030133">
    <property type="term" value="C:transport vesicle"/>
    <property type="evidence" value="ECO:0007669"/>
    <property type="project" value="TreeGrafter"/>
</dbReference>
<evidence type="ECO:0000313" key="3">
    <source>
        <dbReference type="Proteomes" id="UP000694393"/>
    </source>
</evidence>
<dbReference type="PANTHER" id="PTHR15066">
    <property type="entry name" value="TRANSMEMBRANE PROTEIN 187"/>
    <property type="match status" value="1"/>
</dbReference>
<dbReference type="Proteomes" id="UP000694393">
    <property type="component" value="Unplaced"/>
</dbReference>
<keyword evidence="3" id="KW-1185">Reference proteome</keyword>
<feature type="transmembrane region" description="Helical" evidence="1">
    <location>
        <begin position="47"/>
        <end position="70"/>
    </location>
</feature>
<organism evidence="2 3">
    <name type="scientific">Pelusios castaneus</name>
    <name type="common">West African mud turtle</name>
    <dbReference type="NCBI Taxonomy" id="367368"/>
    <lineage>
        <taxon>Eukaryota</taxon>
        <taxon>Metazoa</taxon>
        <taxon>Chordata</taxon>
        <taxon>Craniata</taxon>
        <taxon>Vertebrata</taxon>
        <taxon>Euteleostomi</taxon>
        <taxon>Archelosauria</taxon>
        <taxon>Testudinata</taxon>
        <taxon>Testudines</taxon>
        <taxon>Pleurodira</taxon>
        <taxon>Pelomedusidae</taxon>
        <taxon>Pelusios</taxon>
    </lineage>
</organism>
<name>A0A8C8RRP6_9SAUR</name>
<proteinExistence type="predicted"/>
<feature type="transmembrane region" description="Helical" evidence="1">
    <location>
        <begin position="82"/>
        <end position="103"/>
    </location>
</feature>
<dbReference type="AlphaFoldDB" id="A0A8C8RRP6"/>
<feature type="transmembrane region" description="Helical" evidence="1">
    <location>
        <begin position="189"/>
        <end position="208"/>
    </location>
</feature>
<evidence type="ECO:0000256" key="1">
    <source>
        <dbReference type="SAM" id="Phobius"/>
    </source>
</evidence>